<dbReference type="AlphaFoldDB" id="A0A4R4YVK3"/>
<proteinExistence type="predicted"/>
<dbReference type="Proteomes" id="UP000295302">
    <property type="component" value="Unassembled WGS sequence"/>
</dbReference>
<dbReference type="RefSeq" id="WP_132612754.1">
    <property type="nucleotide sequence ID" value="NZ_SMKQ01000035.1"/>
</dbReference>
<keyword evidence="2" id="KW-1185">Reference proteome</keyword>
<accession>A0A4R4YVK3</accession>
<comment type="caution">
    <text evidence="1">The sequence shown here is derived from an EMBL/GenBank/DDBJ whole genome shotgun (WGS) entry which is preliminary data.</text>
</comment>
<protein>
    <submittedName>
        <fullName evidence="1">Uncharacterized protein</fullName>
    </submittedName>
</protein>
<name>A0A4R4YVK3_9ACTN</name>
<evidence type="ECO:0000313" key="2">
    <source>
        <dbReference type="Proteomes" id="UP000295302"/>
    </source>
</evidence>
<evidence type="ECO:0000313" key="1">
    <source>
        <dbReference type="EMBL" id="TDD48880.1"/>
    </source>
</evidence>
<dbReference type="OrthoDB" id="4854850at2"/>
<reference evidence="1 2" key="1">
    <citation type="submission" date="2019-03" db="EMBL/GenBank/DDBJ databases">
        <title>Draft genome sequences of novel Actinobacteria.</title>
        <authorList>
            <person name="Sahin N."/>
            <person name="Ay H."/>
            <person name="Saygin H."/>
        </authorList>
    </citation>
    <scope>NUCLEOTIDE SEQUENCE [LARGE SCALE GENOMIC DNA]</scope>
    <source>
        <strain evidence="1 2">CH32</strain>
    </source>
</reference>
<sequence length="232" mass="23900">MKRAGWIGLTAAAVVVACAAAVVVPYAVGEERPVPSTCPARWGSEQIGGWVPAAADLDEVEDTLVPGEPVSALICVYPGQNAGTGGEPLAGSRTLTDQAAAMARDLAHLPVARHLPGRACTLRGGLPTNYLLRFAYPDGRALWVGSAEEPNSCVTTTNGTAETPAYIGPGLAAAYREGVWRLPQRADPCAGVPGRRGQGESLVPGEPVEVLVCAHGRNGDPRPAPSRAAGRP</sequence>
<dbReference type="PROSITE" id="PS51257">
    <property type="entry name" value="PROKAR_LIPOPROTEIN"/>
    <property type="match status" value="1"/>
</dbReference>
<dbReference type="EMBL" id="SMKQ01000035">
    <property type="protein sequence ID" value="TDD48880.1"/>
    <property type="molecule type" value="Genomic_DNA"/>
</dbReference>
<gene>
    <name evidence="1" type="ORF">E1286_14815</name>
</gene>
<organism evidence="1 2">
    <name type="scientific">Nonomuraea terrae</name>
    <dbReference type="NCBI Taxonomy" id="2530383"/>
    <lineage>
        <taxon>Bacteria</taxon>
        <taxon>Bacillati</taxon>
        <taxon>Actinomycetota</taxon>
        <taxon>Actinomycetes</taxon>
        <taxon>Streptosporangiales</taxon>
        <taxon>Streptosporangiaceae</taxon>
        <taxon>Nonomuraea</taxon>
    </lineage>
</organism>